<proteinExistence type="predicted"/>
<accession>A0ABR9J650</accession>
<name>A0ABR9J650_9MICC</name>
<evidence type="ECO:0000313" key="2">
    <source>
        <dbReference type="EMBL" id="MBE1514319.1"/>
    </source>
</evidence>
<dbReference type="RefSeq" id="WP_192591084.1">
    <property type="nucleotide sequence ID" value="NZ_JADBEE010000001.1"/>
</dbReference>
<feature type="region of interest" description="Disordered" evidence="1">
    <location>
        <begin position="45"/>
        <end position="67"/>
    </location>
</feature>
<keyword evidence="3" id="KW-1185">Reference proteome</keyword>
<comment type="caution">
    <text evidence="2">The sequence shown here is derived from an EMBL/GenBank/DDBJ whole genome shotgun (WGS) entry which is preliminary data.</text>
</comment>
<organism evidence="2 3">
    <name type="scientific">Nesterenkonia halotolerans</name>
    <dbReference type="NCBI Taxonomy" id="225325"/>
    <lineage>
        <taxon>Bacteria</taxon>
        <taxon>Bacillati</taxon>
        <taxon>Actinomycetota</taxon>
        <taxon>Actinomycetes</taxon>
        <taxon>Micrococcales</taxon>
        <taxon>Micrococcaceae</taxon>
        <taxon>Nesterenkonia</taxon>
    </lineage>
</organism>
<evidence type="ECO:0000313" key="3">
    <source>
        <dbReference type="Proteomes" id="UP000636579"/>
    </source>
</evidence>
<evidence type="ECO:0000256" key="1">
    <source>
        <dbReference type="SAM" id="MobiDB-lite"/>
    </source>
</evidence>
<dbReference type="Gene3D" id="3.40.50.720">
    <property type="entry name" value="NAD(P)-binding Rossmann-like Domain"/>
    <property type="match status" value="1"/>
</dbReference>
<dbReference type="Proteomes" id="UP000636579">
    <property type="component" value="Unassembled WGS sequence"/>
</dbReference>
<gene>
    <name evidence="2" type="ORF">H4W26_001074</name>
</gene>
<dbReference type="EMBL" id="JADBEE010000001">
    <property type="protein sequence ID" value="MBE1514319.1"/>
    <property type="molecule type" value="Genomic_DNA"/>
</dbReference>
<feature type="region of interest" description="Disordered" evidence="1">
    <location>
        <begin position="241"/>
        <end position="267"/>
    </location>
</feature>
<reference evidence="2 3" key="1">
    <citation type="submission" date="2020-10" db="EMBL/GenBank/DDBJ databases">
        <title>Sequencing the genomes of 1000 actinobacteria strains.</title>
        <authorList>
            <person name="Klenk H.-P."/>
        </authorList>
    </citation>
    <scope>NUCLEOTIDE SEQUENCE [LARGE SCALE GENOMIC DNA]</scope>
    <source>
        <strain evidence="2 3">DSM 15474</strain>
    </source>
</reference>
<sequence>MDPARLLASWQRLIMLDERTVQLGDDEDAVRIIGPAQRVLEQLRPHLDVTRAGQGPDAEGSDGESRASELRLHAGARRQLAAVLLEGLPAPAKLVAEELTRLNIGMLLLSDEHLVSSRDIAAGYPATSLGLTRTAAVRRTCLRLRPDATIATRTSPRQEEAGGDVVDIHVLFAEKGIAPARLADAAERAQVLLPVVHTRHGWRIGPLLSGEPGPCPHCLLLHGQDRDPHWETLQTALAAPGGTELGSTEHGHGPGGAGHDPAHPTDPASVVASIVAREVQLAVDGQHAPQTSFGILCLAGPAGHISVEPVHPHPECECRLRASRTPRLHPVAN</sequence>
<evidence type="ECO:0008006" key="4">
    <source>
        <dbReference type="Google" id="ProtNLM"/>
    </source>
</evidence>
<protein>
    <recommendedName>
        <fullName evidence="4">Bacteriocin biosynthesis cyclodehydratase domain-containing protein</fullName>
    </recommendedName>
</protein>